<feature type="domain" description="ATPase AAA-3" evidence="2">
    <location>
        <begin position="69"/>
        <end position="198"/>
    </location>
</feature>
<evidence type="ECO:0000259" key="2">
    <source>
        <dbReference type="Pfam" id="PF07726"/>
    </source>
</evidence>
<reference evidence="5" key="1">
    <citation type="journal article" date="2019" name="Int. J. Syst. Evol. Microbiol.">
        <title>The Global Catalogue of Microorganisms (GCM) 10K type strain sequencing project: providing services to taxonomists for standard genome sequencing and annotation.</title>
        <authorList>
            <consortium name="The Broad Institute Genomics Platform"/>
            <consortium name="The Broad Institute Genome Sequencing Center for Infectious Disease"/>
            <person name="Wu L."/>
            <person name="Ma J."/>
        </authorList>
    </citation>
    <scope>NUCLEOTIDE SEQUENCE [LARGE SCALE GENOMIC DNA]</scope>
    <source>
        <strain evidence="5">JCM 13249</strain>
    </source>
</reference>
<feature type="domain" description="ChlI/MoxR AAA lid" evidence="3">
    <location>
        <begin position="262"/>
        <end position="334"/>
    </location>
</feature>
<comment type="caution">
    <text evidence="4">The sequence shown here is derived from an EMBL/GenBank/DDBJ whole genome shotgun (WGS) entry which is preliminary data.</text>
</comment>
<accession>A0ABP4W3P0</accession>
<dbReference type="PANTHER" id="PTHR42759">
    <property type="entry name" value="MOXR FAMILY PROTEIN"/>
    <property type="match status" value="1"/>
</dbReference>
<dbReference type="Gene3D" id="1.10.8.80">
    <property type="entry name" value="Magnesium chelatase subunit I, C-Terminal domain"/>
    <property type="match status" value="1"/>
</dbReference>
<dbReference type="InterPro" id="IPR041628">
    <property type="entry name" value="ChlI/MoxR_AAA_lid"/>
</dbReference>
<proteinExistence type="predicted"/>
<dbReference type="Proteomes" id="UP001500655">
    <property type="component" value="Unassembled WGS sequence"/>
</dbReference>
<organism evidence="4 5">
    <name type="scientific">Luedemannella helvata</name>
    <dbReference type="NCBI Taxonomy" id="349315"/>
    <lineage>
        <taxon>Bacteria</taxon>
        <taxon>Bacillati</taxon>
        <taxon>Actinomycetota</taxon>
        <taxon>Actinomycetes</taxon>
        <taxon>Micromonosporales</taxon>
        <taxon>Micromonosporaceae</taxon>
        <taxon>Luedemannella</taxon>
    </lineage>
</organism>
<dbReference type="InterPro" id="IPR050764">
    <property type="entry name" value="CbbQ/NirQ/NorQ/GpvN"/>
</dbReference>
<dbReference type="SUPFAM" id="SSF52540">
    <property type="entry name" value="P-loop containing nucleoside triphosphate hydrolases"/>
    <property type="match status" value="1"/>
</dbReference>
<dbReference type="PIRSF" id="PIRSF002849">
    <property type="entry name" value="AAA_ATPase_chaperone_MoxR_prd"/>
    <property type="match status" value="1"/>
</dbReference>
<keyword evidence="5" id="KW-1185">Reference proteome</keyword>
<evidence type="ECO:0000259" key="3">
    <source>
        <dbReference type="Pfam" id="PF17863"/>
    </source>
</evidence>
<protein>
    <submittedName>
        <fullName evidence="4">MoxR family ATPase</fullName>
    </submittedName>
</protein>
<dbReference type="Pfam" id="PF17863">
    <property type="entry name" value="AAA_lid_2"/>
    <property type="match status" value="1"/>
</dbReference>
<dbReference type="InterPro" id="IPR027417">
    <property type="entry name" value="P-loop_NTPase"/>
</dbReference>
<name>A0ABP4W3P0_9ACTN</name>
<gene>
    <name evidence="4" type="ORF">GCM10009681_13480</name>
</gene>
<dbReference type="InterPro" id="IPR011703">
    <property type="entry name" value="ATPase_AAA-3"/>
</dbReference>
<dbReference type="EMBL" id="BAAALS010000005">
    <property type="protein sequence ID" value="GAA1743989.1"/>
    <property type="molecule type" value="Genomic_DNA"/>
</dbReference>
<dbReference type="Pfam" id="PF07726">
    <property type="entry name" value="AAA_3"/>
    <property type="match status" value="1"/>
</dbReference>
<evidence type="ECO:0000256" key="1">
    <source>
        <dbReference type="SAM" id="MobiDB-lite"/>
    </source>
</evidence>
<feature type="region of interest" description="Disordered" evidence="1">
    <location>
        <begin position="343"/>
        <end position="366"/>
    </location>
</feature>
<evidence type="ECO:0000313" key="5">
    <source>
        <dbReference type="Proteomes" id="UP001500655"/>
    </source>
</evidence>
<evidence type="ECO:0000313" key="4">
    <source>
        <dbReference type="EMBL" id="GAA1743989.1"/>
    </source>
</evidence>
<sequence length="366" mass="40442">MRRYHEAWFDEEETPVTIPQRTGDELGEPLSPEEFGRQASAIVANIEQVIEGKTATVRLALAVLLAEGHLLIEDVPGVGKTKLAKALARSIDCSVRRIQFTPDLLPSDVTGVSVYNQETREFEFKPGAVFANLVVGDEINRASPKTQSALLECMEERHVTVDGVTYFVHTPFMVVATQNPIEMEGTYPLPEAQRDRFTARIAVGYPDQQAELAMLDHHGGHDPLDDLNPVTDAVTVRRMIATVRDIHVAPSVKQYAVDLVTATRESTDLRLGASPRATLQLLRTSRAVAALDGRDYVLPDDLQALAVPVLAHRIIPTAEAQLARRTTDAILADIIHRLPLPVERPRPALSPRTGGEHRYDTDGRRR</sequence>
<dbReference type="PANTHER" id="PTHR42759:SF5">
    <property type="entry name" value="METHANOL DEHYDROGENASE REGULATOR"/>
    <property type="match status" value="1"/>
</dbReference>
<dbReference type="Gene3D" id="3.40.50.300">
    <property type="entry name" value="P-loop containing nucleotide triphosphate hydrolases"/>
    <property type="match status" value="1"/>
</dbReference>
<feature type="compositionally biased region" description="Basic and acidic residues" evidence="1">
    <location>
        <begin position="354"/>
        <end position="366"/>
    </location>
</feature>